<evidence type="ECO:0000256" key="3">
    <source>
        <dbReference type="PROSITE-ProRule" id="PRU00284"/>
    </source>
</evidence>
<dbReference type="InterPro" id="IPR024478">
    <property type="entry name" value="HlyB_4HB_MCP"/>
</dbReference>
<keyword evidence="3" id="KW-0807">Transducer</keyword>
<evidence type="ECO:0000256" key="4">
    <source>
        <dbReference type="SAM" id="Coils"/>
    </source>
</evidence>
<keyword evidence="1" id="KW-0145">Chemotaxis</keyword>
<organism evidence="7 8">
    <name type="scientific">Rhodoferax saidenbachensis</name>
    <dbReference type="NCBI Taxonomy" id="1484693"/>
    <lineage>
        <taxon>Bacteria</taxon>
        <taxon>Pseudomonadati</taxon>
        <taxon>Pseudomonadota</taxon>
        <taxon>Betaproteobacteria</taxon>
        <taxon>Burkholderiales</taxon>
        <taxon>Comamonadaceae</taxon>
        <taxon>Rhodoferax</taxon>
    </lineage>
</organism>
<keyword evidence="4" id="KW-0175">Coiled coil</keyword>
<dbReference type="InterPro" id="IPR047347">
    <property type="entry name" value="YvaQ-like_sensor"/>
</dbReference>
<keyword evidence="5" id="KW-1133">Transmembrane helix</keyword>
<accession>A0ABU1ZSW3</accession>
<dbReference type="Pfam" id="PF12729">
    <property type="entry name" value="4HB_MCP_1"/>
    <property type="match status" value="1"/>
</dbReference>
<dbReference type="SMART" id="SM00283">
    <property type="entry name" value="MA"/>
    <property type="match status" value="1"/>
</dbReference>
<evidence type="ECO:0000313" key="8">
    <source>
        <dbReference type="Proteomes" id="UP001268089"/>
    </source>
</evidence>
<dbReference type="EMBL" id="JAVDXO010000013">
    <property type="protein sequence ID" value="MDR7308647.1"/>
    <property type="molecule type" value="Genomic_DNA"/>
</dbReference>
<dbReference type="InterPro" id="IPR004089">
    <property type="entry name" value="MCPsignal_dom"/>
</dbReference>
<dbReference type="Proteomes" id="UP001268089">
    <property type="component" value="Unassembled WGS sequence"/>
</dbReference>
<dbReference type="PRINTS" id="PR00260">
    <property type="entry name" value="CHEMTRNSDUCR"/>
</dbReference>
<sequence>MEKQMRVGTKLTLGFGAVVALLLGIVVMSFSGMFSMHASTTLILEDRYVKVKMLDTVVRNALDQGLRLRDVILVPENEVAGMKEKIAKLTSDNNELLLKLDKMVVVPKGREMLAAALKKRDELTPMYNSLYSLALVDNAQAHVYLLKEFVPVNRAYMAAIKDLARFQDELMDSDAKASDAQYASARQTLLGLSVAAVLVSVLVAWLITRGLLRQLGGEPGYASHVVSQVAGGDLSVSVSIRSGDTKSMLASVSAMRERLAHIIGQARGAADALSSASEEVSATAQNLSQGASEQAAGVEETSASVEQMSASINQNTDNARLTDGMAAQAAKQAGEGGEAVKRTVAAMKIITSKIGIIDDIAYQTNLLALNAAIEAARAGEHGKGFAVVAAEVRKLAERSQIAAQEISELAGGSVQTAERAGQLLDAMVPSIQKTSELVQEIAAASQEQSTGVNQINSAVMQLNQATQQNASASEELAATAEEMSGQAVQLQELMEYFKLDGWAGVGSPRRLGGGLGVMLQ</sequence>
<dbReference type="PROSITE" id="PS50111">
    <property type="entry name" value="CHEMOTAXIS_TRANSDUC_2"/>
    <property type="match status" value="1"/>
</dbReference>
<dbReference type="RefSeq" id="WP_310346250.1">
    <property type="nucleotide sequence ID" value="NZ_JAVDXO010000013.1"/>
</dbReference>
<dbReference type="CDD" id="cd11386">
    <property type="entry name" value="MCP_signal"/>
    <property type="match status" value="1"/>
</dbReference>
<dbReference type="InterPro" id="IPR004090">
    <property type="entry name" value="Chemotax_Me-accpt_rcpt"/>
</dbReference>
<dbReference type="PANTHER" id="PTHR43531">
    <property type="entry name" value="PROTEIN ICFG"/>
    <property type="match status" value="1"/>
</dbReference>
<dbReference type="InterPro" id="IPR051310">
    <property type="entry name" value="MCP_chemotaxis"/>
</dbReference>
<keyword evidence="5" id="KW-0472">Membrane</keyword>
<comment type="caution">
    <text evidence="7">The sequence shown here is derived from an EMBL/GenBank/DDBJ whole genome shotgun (WGS) entry which is preliminary data.</text>
</comment>
<reference evidence="7 8" key="1">
    <citation type="submission" date="2023-07" db="EMBL/GenBank/DDBJ databases">
        <title>Sorghum-associated microbial communities from plants grown in Nebraska, USA.</title>
        <authorList>
            <person name="Schachtman D."/>
        </authorList>
    </citation>
    <scope>NUCLEOTIDE SEQUENCE [LARGE SCALE GENOMIC DNA]</scope>
    <source>
        <strain evidence="7 8">BE308</strain>
    </source>
</reference>
<protein>
    <submittedName>
        <fullName evidence="7">Methyl-accepting chemotaxis protein</fullName>
    </submittedName>
</protein>
<evidence type="ECO:0000313" key="7">
    <source>
        <dbReference type="EMBL" id="MDR7308647.1"/>
    </source>
</evidence>
<name>A0ABU1ZSW3_9BURK</name>
<feature type="transmembrane region" description="Helical" evidence="5">
    <location>
        <begin position="12"/>
        <end position="34"/>
    </location>
</feature>
<feature type="domain" description="Methyl-accepting transducer" evidence="6">
    <location>
        <begin position="269"/>
        <end position="484"/>
    </location>
</feature>
<evidence type="ECO:0000259" key="6">
    <source>
        <dbReference type="PROSITE" id="PS50111"/>
    </source>
</evidence>
<evidence type="ECO:0000256" key="2">
    <source>
        <dbReference type="ARBA" id="ARBA00029447"/>
    </source>
</evidence>
<keyword evidence="5" id="KW-0812">Transmembrane</keyword>
<dbReference type="SUPFAM" id="SSF58104">
    <property type="entry name" value="Methyl-accepting chemotaxis protein (MCP) signaling domain"/>
    <property type="match status" value="1"/>
</dbReference>
<gene>
    <name evidence="7" type="ORF">J2X15_003968</name>
</gene>
<comment type="similarity">
    <text evidence="2">Belongs to the methyl-accepting chemotaxis (MCP) protein family.</text>
</comment>
<proteinExistence type="inferred from homology"/>
<feature type="coiled-coil region" evidence="4">
    <location>
        <begin position="455"/>
        <end position="482"/>
    </location>
</feature>
<evidence type="ECO:0000256" key="1">
    <source>
        <dbReference type="ARBA" id="ARBA00022500"/>
    </source>
</evidence>
<evidence type="ECO:0000256" key="5">
    <source>
        <dbReference type="SAM" id="Phobius"/>
    </source>
</evidence>
<dbReference type="PANTHER" id="PTHR43531:SF11">
    <property type="entry name" value="METHYL-ACCEPTING CHEMOTAXIS PROTEIN 3"/>
    <property type="match status" value="1"/>
</dbReference>
<keyword evidence="8" id="KW-1185">Reference proteome</keyword>
<dbReference type="Gene3D" id="1.10.287.950">
    <property type="entry name" value="Methyl-accepting chemotaxis protein"/>
    <property type="match status" value="1"/>
</dbReference>
<dbReference type="CDD" id="cd19411">
    <property type="entry name" value="MCP2201-like_sensor"/>
    <property type="match status" value="1"/>
</dbReference>
<dbReference type="Pfam" id="PF00015">
    <property type="entry name" value="MCPsignal"/>
    <property type="match status" value="1"/>
</dbReference>